<dbReference type="PROSITE" id="PS50995">
    <property type="entry name" value="HTH_MARR_2"/>
    <property type="match status" value="1"/>
</dbReference>
<gene>
    <name evidence="2" type="ORF">SAMN04489732_13315</name>
</gene>
<evidence type="ECO:0000259" key="1">
    <source>
        <dbReference type="PROSITE" id="PS50995"/>
    </source>
</evidence>
<organism evidence="2 3">
    <name type="scientific">Amycolatopsis saalfeldensis</name>
    <dbReference type="NCBI Taxonomy" id="394193"/>
    <lineage>
        <taxon>Bacteria</taxon>
        <taxon>Bacillati</taxon>
        <taxon>Actinomycetota</taxon>
        <taxon>Actinomycetes</taxon>
        <taxon>Pseudonocardiales</taxon>
        <taxon>Pseudonocardiaceae</taxon>
        <taxon>Amycolatopsis</taxon>
    </lineage>
</organism>
<dbReference type="Gene3D" id="1.10.10.10">
    <property type="entry name" value="Winged helix-like DNA-binding domain superfamily/Winged helix DNA-binding domain"/>
    <property type="match status" value="1"/>
</dbReference>
<dbReference type="InterPro" id="IPR036390">
    <property type="entry name" value="WH_DNA-bd_sf"/>
</dbReference>
<dbReference type="Pfam" id="PF12802">
    <property type="entry name" value="MarR_2"/>
    <property type="match status" value="1"/>
</dbReference>
<keyword evidence="2" id="KW-0238">DNA-binding</keyword>
<accession>A0A1H8YNZ2</accession>
<name>A0A1H8YNZ2_9PSEU</name>
<protein>
    <submittedName>
        <fullName evidence="2">DNA-binding transcriptional regulator, MarR family</fullName>
    </submittedName>
</protein>
<dbReference type="InterPro" id="IPR039422">
    <property type="entry name" value="MarR/SlyA-like"/>
</dbReference>
<evidence type="ECO:0000313" key="3">
    <source>
        <dbReference type="Proteomes" id="UP000198582"/>
    </source>
</evidence>
<dbReference type="GO" id="GO:0006950">
    <property type="term" value="P:response to stress"/>
    <property type="evidence" value="ECO:0007669"/>
    <property type="project" value="TreeGrafter"/>
</dbReference>
<dbReference type="GO" id="GO:0003700">
    <property type="term" value="F:DNA-binding transcription factor activity"/>
    <property type="evidence" value="ECO:0007669"/>
    <property type="project" value="InterPro"/>
</dbReference>
<dbReference type="InterPro" id="IPR000835">
    <property type="entry name" value="HTH_MarR-typ"/>
</dbReference>
<reference evidence="2 3" key="1">
    <citation type="submission" date="2016-10" db="EMBL/GenBank/DDBJ databases">
        <authorList>
            <person name="de Groot N.N."/>
        </authorList>
    </citation>
    <scope>NUCLEOTIDE SEQUENCE [LARGE SCALE GENOMIC DNA]</scope>
    <source>
        <strain evidence="2 3">DSM 44993</strain>
    </source>
</reference>
<proteinExistence type="predicted"/>
<evidence type="ECO:0000313" key="2">
    <source>
        <dbReference type="EMBL" id="SEP53900.1"/>
    </source>
</evidence>
<dbReference type="Proteomes" id="UP000198582">
    <property type="component" value="Unassembled WGS sequence"/>
</dbReference>
<dbReference type="PANTHER" id="PTHR33164">
    <property type="entry name" value="TRANSCRIPTIONAL REGULATOR, MARR FAMILY"/>
    <property type="match status" value="1"/>
</dbReference>
<dbReference type="EMBL" id="FOEF01000033">
    <property type="protein sequence ID" value="SEP53900.1"/>
    <property type="molecule type" value="Genomic_DNA"/>
</dbReference>
<feature type="domain" description="HTH marR-type" evidence="1">
    <location>
        <begin position="1"/>
        <end position="121"/>
    </location>
</feature>
<sequence>MQVYTSVWTSTVSDKLTSPQFAVLAVLSTEESLDQQTIGARAGLDKSTCGHLVEHLGKLGLVSATVDPANRRRKLVSLTERGRDTLRTAAPLRAQAEETALAALTGKEKRELSRLLGKMTGLNQPE</sequence>
<dbReference type="SMART" id="SM00347">
    <property type="entry name" value="HTH_MARR"/>
    <property type="match status" value="1"/>
</dbReference>
<keyword evidence="3" id="KW-1185">Reference proteome</keyword>
<dbReference type="GO" id="GO:0003677">
    <property type="term" value="F:DNA binding"/>
    <property type="evidence" value="ECO:0007669"/>
    <property type="project" value="UniProtKB-KW"/>
</dbReference>
<dbReference type="SUPFAM" id="SSF46785">
    <property type="entry name" value="Winged helix' DNA-binding domain"/>
    <property type="match status" value="1"/>
</dbReference>
<dbReference type="PANTHER" id="PTHR33164:SF95">
    <property type="entry name" value="TRANSCRIPTIONAL REGULATOR"/>
    <property type="match status" value="1"/>
</dbReference>
<dbReference type="InterPro" id="IPR036388">
    <property type="entry name" value="WH-like_DNA-bd_sf"/>
</dbReference>
<dbReference type="AlphaFoldDB" id="A0A1H8YNZ2"/>
<dbReference type="STRING" id="394193.SAMN04489732_13315"/>